<dbReference type="FunFam" id="3.40.50.300:FF:000398">
    <property type="entry name" value="Type IV pilus assembly ATPase PilB"/>
    <property type="match status" value="1"/>
</dbReference>
<sequence length="571" mass="65149">MIDPKRYKNIFSRMGEILLGKNYITQEQLNEALKYHNIKDIKLGQALIELNYIDKNEFMKELAKQLNVEILFENDIYDINPEVVSKVPKEVAEKYNILPVKYDEENNILKIATEHPENIITLENLKKILSLNITPLLATDNVITKGIKHIYSEIQKVREIEEDSDAEIDIKKEDEENQNEEIKITEEDSAPAIKFVNYMLIEALNQRATDIHVEPFKNSLKVRFRIDGKLVDIITPPKRLQPAIISRLKIISNIDIAEKRVPHDGRFSFSYQGVSVDIRVSTLPTSFGEKVVLRLLNKSEELLNLDKLGIPNDKLPIFKKNIKKPYGIILVSGPTGSGKTTTLYSILKEMITTEKNIVTIEDPIEYNINRVNQVQVNKKAGLTFAKGLRSILRQDPDIIMVGEIRDQETAEVAMRAALTGHMVLSTVHANDASTTVTRLLDMGIPPFLVGSSIIMVVAQRLVRKLCDHCKTPYKPDEAIIDKYDLDKNKKLYKAKGCNRCNEGYYGRTGIFEILPVKKSTRKMVYRNIDAEDIRDHIRKKGIISMRKNGINKVIDGITSFEEVFSITLDED</sequence>
<gene>
    <name evidence="5" type="ORF">FXF47_02745</name>
</gene>
<dbReference type="InterPro" id="IPR003593">
    <property type="entry name" value="AAA+_ATPase"/>
</dbReference>
<protein>
    <submittedName>
        <fullName evidence="5">Type II/IV secretion system protein</fullName>
    </submittedName>
</protein>
<accession>A0A5D0MKR6</accession>
<evidence type="ECO:0000256" key="3">
    <source>
        <dbReference type="ARBA" id="ARBA00022840"/>
    </source>
</evidence>
<proteinExistence type="inferred from homology"/>
<dbReference type="PANTHER" id="PTHR30258:SF1">
    <property type="entry name" value="PROTEIN TRANSPORT PROTEIN HOFB HOMOLOG"/>
    <property type="match status" value="1"/>
</dbReference>
<comment type="caution">
    <text evidence="5">The sequence shown here is derived from an EMBL/GenBank/DDBJ whole genome shotgun (WGS) entry which is preliminary data.</text>
</comment>
<reference evidence="5" key="1">
    <citation type="submission" date="2019-08" db="EMBL/GenBank/DDBJ databases">
        <title>Genomic characterization of a novel candidate phylum (ARYD3) from a high temperature, high salinity tertiary oil reservoir in north central Oklahoma, USA.</title>
        <authorList>
            <person name="Youssef N.H."/>
            <person name="Yadav A."/>
            <person name="Elshahed M.S."/>
        </authorList>
    </citation>
    <scope>NUCLEOTIDE SEQUENCE [LARGE SCALE GENOMIC DNA]</scope>
    <source>
        <strain evidence="5">ARYD3</strain>
    </source>
</reference>
<keyword evidence="6" id="KW-1185">Reference proteome</keyword>
<dbReference type="AlphaFoldDB" id="A0A5D0MKR6"/>
<keyword evidence="3" id="KW-0067">ATP-binding</keyword>
<name>A0A5D0MKR6_9BACT</name>
<dbReference type="GO" id="GO:0005886">
    <property type="term" value="C:plasma membrane"/>
    <property type="evidence" value="ECO:0007669"/>
    <property type="project" value="TreeGrafter"/>
</dbReference>
<evidence type="ECO:0000256" key="1">
    <source>
        <dbReference type="ARBA" id="ARBA00006611"/>
    </source>
</evidence>
<dbReference type="CDD" id="cd01129">
    <property type="entry name" value="PulE-GspE-like"/>
    <property type="match status" value="1"/>
</dbReference>
<dbReference type="InterPro" id="IPR037257">
    <property type="entry name" value="T2SS_E_N_sf"/>
</dbReference>
<comment type="similarity">
    <text evidence="1">Belongs to the GSP E family.</text>
</comment>
<dbReference type="Gene3D" id="3.30.300.160">
    <property type="entry name" value="Type II secretion system, protein E, N-terminal domain"/>
    <property type="match status" value="1"/>
</dbReference>
<dbReference type="Gene3D" id="3.40.50.300">
    <property type="entry name" value="P-loop containing nucleotide triphosphate hydrolases"/>
    <property type="match status" value="1"/>
</dbReference>
<dbReference type="Proteomes" id="UP000324143">
    <property type="component" value="Unassembled WGS sequence"/>
</dbReference>
<evidence type="ECO:0000313" key="6">
    <source>
        <dbReference type="Proteomes" id="UP000324143"/>
    </source>
</evidence>
<dbReference type="InterPro" id="IPR001482">
    <property type="entry name" value="T2SS/T4SS_dom"/>
</dbReference>
<dbReference type="Gene3D" id="3.30.450.90">
    <property type="match status" value="1"/>
</dbReference>
<dbReference type="InterPro" id="IPR007831">
    <property type="entry name" value="T2SS_GspE_N"/>
</dbReference>
<dbReference type="FunFam" id="3.30.450.90:FF:000001">
    <property type="entry name" value="Type II secretion system ATPase GspE"/>
    <property type="match status" value="1"/>
</dbReference>
<dbReference type="GO" id="GO:0005524">
    <property type="term" value="F:ATP binding"/>
    <property type="evidence" value="ECO:0007669"/>
    <property type="project" value="UniProtKB-KW"/>
</dbReference>
<evidence type="ECO:0000256" key="2">
    <source>
        <dbReference type="ARBA" id="ARBA00022741"/>
    </source>
</evidence>
<organism evidence="5 6">
    <name type="scientific">Candidatus Mcinerneyibacterium aminivorans</name>
    <dbReference type="NCBI Taxonomy" id="2703815"/>
    <lineage>
        <taxon>Bacteria</taxon>
        <taxon>Candidatus Macinerneyibacteriota</taxon>
        <taxon>Candidatus Mcinerneyibacteria</taxon>
        <taxon>Candidatus Mcinerneyibacteriales</taxon>
        <taxon>Candidatus Mcinerneyibacteriaceae</taxon>
        <taxon>Candidatus Mcinerneyibacterium</taxon>
    </lineage>
</organism>
<dbReference type="SUPFAM" id="SSF52540">
    <property type="entry name" value="P-loop containing nucleoside triphosphate hydrolases"/>
    <property type="match status" value="1"/>
</dbReference>
<dbReference type="SUPFAM" id="SSF160246">
    <property type="entry name" value="EspE N-terminal domain-like"/>
    <property type="match status" value="1"/>
</dbReference>
<dbReference type="PROSITE" id="PS00662">
    <property type="entry name" value="T2SP_E"/>
    <property type="match status" value="1"/>
</dbReference>
<keyword evidence="2" id="KW-0547">Nucleotide-binding</keyword>
<dbReference type="GO" id="GO:0016887">
    <property type="term" value="F:ATP hydrolysis activity"/>
    <property type="evidence" value="ECO:0007669"/>
    <property type="project" value="TreeGrafter"/>
</dbReference>
<dbReference type="PANTHER" id="PTHR30258">
    <property type="entry name" value="TYPE II SECRETION SYSTEM PROTEIN GSPE-RELATED"/>
    <property type="match status" value="1"/>
</dbReference>
<evidence type="ECO:0000313" key="5">
    <source>
        <dbReference type="EMBL" id="TYB31808.1"/>
    </source>
</evidence>
<dbReference type="Pfam" id="PF05157">
    <property type="entry name" value="MshEN"/>
    <property type="match status" value="1"/>
</dbReference>
<feature type="domain" description="Bacterial type II secretion system protein E" evidence="4">
    <location>
        <begin position="392"/>
        <end position="406"/>
    </location>
</feature>
<dbReference type="Pfam" id="PF00437">
    <property type="entry name" value="T2SSE"/>
    <property type="match status" value="1"/>
</dbReference>
<dbReference type="SMART" id="SM00382">
    <property type="entry name" value="AAA"/>
    <property type="match status" value="1"/>
</dbReference>
<dbReference type="InterPro" id="IPR027417">
    <property type="entry name" value="P-loop_NTPase"/>
</dbReference>
<dbReference type="EMBL" id="VSIX01000029">
    <property type="protein sequence ID" value="TYB31808.1"/>
    <property type="molecule type" value="Genomic_DNA"/>
</dbReference>
<evidence type="ECO:0000259" key="4">
    <source>
        <dbReference type="PROSITE" id="PS00662"/>
    </source>
</evidence>